<dbReference type="Gene3D" id="1.10.260.40">
    <property type="entry name" value="lambda repressor-like DNA-binding domains"/>
    <property type="match status" value="1"/>
</dbReference>
<dbReference type="RefSeq" id="WP_026745653.1">
    <property type="nucleotide sequence ID" value="NZ_AP019823.1"/>
</dbReference>
<evidence type="ECO:0000259" key="2">
    <source>
        <dbReference type="PROSITE" id="PS50943"/>
    </source>
</evidence>
<feature type="domain" description="HTH cro/C1-type" evidence="2">
    <location>
        <begin position="7"/>
        <end position="61"/>
    </location>
</feature>
<evidence type="ECO:0000313" key="4">
    <source>
        <dbReference type="Proteomes" id="UP000321892"/>
    </source>
</evidence>
<dbReference type="SMART" id="SM00530">
    <property type="entry name" value="HTH_XRE"/>
    <property type="match status" value="1"/>
</dbReference>
<dbReference type="KEGG" id="lhf:JCM16775_0703"/>
<accession>A0A510JFS6</accession>
<sequence length="110" mass="13027">MKYKNRLRILREKFGYSQDEVANKLGVFRSTISRYENGERKINGESLIKLAKLFNVTPEYILSTEEKETIISKDILEKNNMAFFGSDDISDEDKKEILDKLNEFYYKNKK</sequence>
<dbReference type="Proteomes" id="UP000321892">
    <property type="component" value="Chromosome"/>
</dbReference>
<dbReference type="Pfam" id="PF01381">
    <property type="entry name" value="HTH_3"/>
    <property type="match status" value="1"/>
</dbReference>
<keyword evidence="1 3" id="KW-0238">DNA-binding</keyword>
<evidence type="ECO:0000256" key="1">
    <source>
        <dbReference type="ARBA" id="ARBA00023125"/>
    </source>
</evidence>
<dbReference type="EMBL" id="AP019823">
    <property type="protein sequence ID" value="BBM37996.1"/>
    <property type="molecule type" value="Genomic_DNA"/>
</dbReference>
<dbReference type="InterPro" id="IPR001387">
    <property type="entry name" value="Cro/C1-type_HTH"/>
</dbReference>
<dbReference type="SUPFAM" id="SSF47413">
    <property type="entry name" value="lambda repressor-like DNA-binding domains"/>
    <property type="match status" value="1"/>
</dbReference>
<organism evidence="3 4">
    <name type="scientific">Leptotrichia hofstadii</name>
    <dbReference type="NCBI Taxonomy" id="157688"/>
    <lineage>
        <taxon>Bacteria</taxon>
        <taxon>Fusobacteriati</taxon>
        <taxon>Fusobacteriota</taxon>
        <taxon>Fusobacteriia</taxon>
        <taxon>Fusobacteriales</taxon>
        <taxon>Leptotrichiaceae</taxon>
        <taxon>Leptotrichia</taxon>
    </lineage>
</organism>
<dbReference type="OrthoDB" id="82171at2"/>
<dbReference type="InterPro" id="IPR010982">
    <property type="entry name" value="Lambda_DNA-bd_dom_sf"/>
</dbReference>
<dbReference type="CDD" id="cd00093">
    <property type="entry name" value="HTH_XRE"/>
    <property type="match status" value="1"/>
</dbReference>
<evidence type="ECO:0000313" key="3">
    <source>
        <dbReference type="EMBL" id="BBM37996.1"/>
    </source>
</evidence>
<protein>
    <submittedName>
        <fullName evidence="3">DNA-binding helix-turn-helix protein</fullName>
    </submittedName>
</protein>
<gene>
    <name evidence="3" type="ORF">JCM16775_0703</name>
</gene>
<dbReference type="PANTHER" id="PTHR46558:SF11">
    <property type="entry name" value="HTH-TYPE TRANSCRIPTIONAL REGULATOR XRE"/>
    <property type="match status" value="1"/>
</dbReference>
<reference evidence="3 4" key="1">
    <citation type="submission" date="2019-07" db="EMBL/GenBank/DDBJ databases">
        <title>Complete Genome Sequence of Leptotrichia hofstadii Strain JCM16775.</title>
        <authorList>
            <person name="Watanabe S."/>
            <person name="Cui L."/>
        </authorList>
    </citation>
    <scope>NUCLEOTIDE SEQUENCE [LARGE SCALE GENOMIC DNA]</scope>
    <source>
        <strain evidence="3 4">JCM16775</strain>
    </source>
</reference>
<dbReference type="GO" id="GO:0003677">
    <property type="term" value="F:DNA binding"/>
    <property type="evidence" value="ECO:0007669"/>
    <property type="project" value="UniProtKB-KW"/>
</dbReference>
<dbReference type="AlphaFoldDB" id="A0A510JFS6"/>
<name>A0A510JFS6_9FUSO</name>
<keyword evidence="4" id="KW-1185">Reference proteome</keyword>
<proteinExistence type="predicted"/>
<dbReference type="PROSITE" id="PS50943">
    <property type="entry name" value="HTH_CROC1"/>
    <property type="match status" value="1"/>
</dbReference>
<dbReference type="PANTHER" id="PTHR46558">
    <property type="entry name" value="TRACRIPTIONAL REGULATORY PROTEIN-RELATED-RELATED"/>
    <property type="match status" value="1"/>
</dbReference>